<dbReference type="InterPro" id="IPR000073">
    <property type="entry name" value="AB_hydrolase_1"/>
</dbReference>
<proteinExistence type="inferred from homology"/>
<organism evidence="4">
    <name type="scientific">Solibacter usitatus (strain Ellin6076)</name>
    <dbReference type="NCBI Taxonomy" id="234267"/>
    <lineage>
        <taxon>Bacteria</taxon>
        <taxon>Pseudomonadati</taxon>
        <taxon>Acidobacteriota</taxon>
        <taxon>Terriglobia</taxon>
        <taxon>Bryobacterales</taxon>
        <taxon>Solibacteraceae</taxon>
        <taxon>Candidatus Solibacter</taxon>
    </lineage>
</organism>
<dbReference type="EMBL" id="CP000473">
    <property type="protein sequence ID" value="ABJ85091.1"/>
    <property type="molecule type" value="Genomic_DNA"/>
</dbReference>
<dbReference type="AlphaFoldDB" id="Q01Z24"/>
<protein>
    <submittedName>
        <fullName evidence="4">Alpha/beta hydrolase fold</fullName>
    </submittedName>
</protein>
<sequence>MMVPFDPLFRNPHLQTIAGHFWKRPRTLPEFPMERRLITTEPGVQVLVCTQRPRGETRGEVVMVHGLEGSGEAGYIESLSAAALRAGFAAHRFHMRTCGGTEHLCQTLYHAGLTSDLLAVLREFRREGGLPVHLVGFSLGGNVALKLAGELGEQAPDYLRSVCGVSTAIDLGACARRIAERDNRLYERRFVRRMCARLEATQRYRPQEFAGLNSVIELDDRFTAPSFGFGNAEHYYRTQSAIGYLGGLRVPALLIQAKDDTFVPFAAYESEAVRGNPFVQLVATEHGGHLGFLARGPHRFWADQMIMEWIVADPVNNVVNQSSKA</sequence>
<dbReference type="ESTHER" id="solue-q01z24">
    <property type="family name" value="abh_upf0017"/>
</dbReference>
<dbReference type="GO" id="GO:0047372">
    <property type="term" value="F:monoacylglycerol lipase activity"/>
    <property type="evidence" value="ECO:0007669"/>
    <property type="project" value="TreeGrafter"/>
</dbReference>
<dbReference type="OrthoDB" id="332676at2"/>
<feature type="domain" description="AB hydrolase-1" evidence="3">
    <location>
        <begin position="61"/>
        <end position="293"/>
    </location>
</feature>
<dbReference type="Gene3D" id="3.40.50.1820">
    <property type="entry name" value="alpha/beta hydrolase"/>
    <property type="match status" value="1"/>
</dbReference>
<dbReference type="InterPro" id="IPR012020">
    <property type="entry name" value="ABHD4"/>
</dbReference>
<feature type="active site" description="Charge relay system" evidence="2">
    <location>
        <position position="289"/>
    </location>
</feature>
<keyword evidence="4" id="KW-0378">Hydrolase</keyword>
<dbReference type="Pfam" id="PF00561">
    <property type="entry name" value="Abhydrolase_1"/>
    <property type="match status" value="1"/>
</dbReference>
<reference evidence="4" key="1">
    <citation type="submission" date="2006-10" db="EMBL/GenBank/DDBJ databases">
        <title>Complete sequence of Solibacter usitatus Ellin6076.</title>
        <authorList>
            <consortium name="US DOE Joint Genome Institute"/>
            <person name="Copeland A."/>
            <person name="Lucas S."/>
            <person name="Lapidus A."/>
            <person name="Barry K."/>
            <person name="Detter J.C."/>
            <person name="Glavina del Rio T."/>
            <person name="Hammon N."/>
            <person name="Israni S."/>
            <person name="Dalin E."/>
            <person name="Tice H."/>
            <person name="Pitluck S."/>
            <person name="Thompson L.S."/>
            <person name="Brettin T."/>
            <person name="Bruce D."/>
            <person name="Han C."/>
            <person name="Tapia R."/>
            <person name="Gilna P."/>
            <person name="Schmutz J."/>
            <person name="Larimer F."/>
            <person name="Land M."/>
            <person name="Hauser L."/>
            <person name="Kyrpides N."/>
            <person name="Mikhailova N."/>
            <person name="Janssen P.H."/>
            <person name="Kuske C.R."/>
            <person name="Richardson P."/>
        </authorList>
    </citation>
    <scope>NUCLEOTIDE SEQUENCE</scope>
    <source>
        <strain evidence="4">Ellin6076</strain>
    </source>
</reference>
<dbReference type="SUPFAM" id="SSF53474">
    <property type="entry name" value="alpha/beta-Hydrolases"/>
    <property type="match status" value="1"/>
</dbReference>
<dbReference type="InParanoid" id="Q01Z24"/>
<feature type="active site" description="Charge relay system" evidence="2">
    <location>
        <position position="138"/>
    </location>
</feature>
<dbReference type="PANTHER" id="PTHR10794:SF63">
    <property type="entry name" value="ALPHA_BETA HYDROLASE 1, ISOFORM A"/>
    <property type="match status" value="1"/>
</dbReference>
<dbReference type="FunCoup" id="Q01Z24">
    <property type="interactions" value="272"/>
</dbReference>
<dbReference type="KEGG" id="sus:Acid_4127"/>
<feature type="active site" description="Charge relay system" evidence="2">
    <location>
        <position position="260"/>
    </location>
</feature>
<dbReference type="GO" id="GO:0034338">
    <property type="term" value="F:short-chain carboxylesterase activity"/>
    <property type="evidence" value="ECO:0007669"/>
    <property type="project" value="TreeGrafter"/>
</dbReference>
<evidence type="ECO:0000256" key="2">
    <source>
        <dbReference type="PIRSR" id="PIRSR005211-1"/>
    </source>
</evidence>
<gene>
    <name evidence="4" type="ordered locus">Acid_4127</name>
</gene>
<accession>Q01Z24</accession>
<evidence type="ECO:0000259" key="3">
    <source>
        <dbReference type="Pfam" id="PF00561"/>
    </source>
</evidence>
<dbReference type="InterPro" id="IPR050960">
    <property type="entry name" value="AB_hydrolase_4_sf"/>
</dbReference>
<dbReference type="eggNOG" id="COG0429">
    <property type="taxonomic scope" value="Bacteria"/>
</dbReference>
<dbReference type="InterPro" id="IPR029058">
    <property type="entry name" value="AB_hydrolase_fold"/>
</dbReference>
<dbReference type="PIRSF" id="PIRSF005211">
    <property type="entry name" value="Ab_hydro_YheT"/>
    <property type="match status" value="1"/>
</dbReference>
<dbReference type="STRING" id="234267.Acid_4127"/>
<dbReference type="PANTHER" id="PTHR10794">
    <property type="entry name" value="ABHYDROLASE DOMAIN-CONTAINING PROTEIN"/>
    <property type="match status" value="1"/>
</dbReference>
<evidence type="ECO:0000313" key="4">
    <source>
        <dbReference type="EMBL" id="ABJ85091.1"/>
    </source>
</evidence>
<evidence type="ECO:0000256" key="1">
    <source>
        <dbReference type="ARBA" id="ARBA00010884"/>
    </source>
</evidence>
<comment type="similarity">
    <text evidence="1">Belongs to the AB hydrolase superfamily. AB hydrolase 4 family.</text>
</comment>
<name>Q01Z24_SOLUE</name>
<dbReference type="HOGENOM" id="CLU_032487_0_1_0"/>